<keyword evidence="3" id="KW-1185">Reference proteome</keyword>
<proteinExistence type="predicted"/>
<feature type="non-terminal residue" evidence="2">
    <location>
        <position position="1"/>
    </location>
</feature>
<evidence type="ECO:0000313" key="3">
    <source>
        <dbReference type="Proteomes" id="UP001165060"/>
    </source>
</evidence>
<dbReference type="EMBL" id="BRYB01002891">
    <property type="protein sequence ID" value="GMI27200.1"/>
    <property type="molecule type" value="Genomic_DNA"/>
</dbReference>
<name>A0ABQ6MJS1_9STRA</name>
<feature type="compositionally biased region" description="Acidic residues" evidence="1">
    <location>
        <begin position="409"/>
        <end position="422"/>
    </location>
</feature>
<protein>
    <recommendedName>
        <fullName evidence="4">Calponin-homology (CH) domain-containing protein</fullName>
    </recommendedName>
</protein>
<evidence type="ECO:0000256" key="1">
    <source>
        <dbReference type="SAM" id="MobiDB-lite"/>
    </source>
</evidence>
<dbReference type="SUPFAM" id="SSF47576">
    <property type="entry name" value="Calponin-homology domain, CH-domain"/>
    <property type="match status" value="1"/>
</dbReference>
<comment type="caution">
    <text evidence="2">The sequence shown here is derived from an EMBL/GenBank/DDBJ whole genome shotgun (WGS) entry which is preliminary data.</text>
</comment>
<sequence length="611" mass="66688">PPPPLLEDRSRNGVLLCDLARLLEPALHKRFGLEQLSCRCPTAAAEASLNTRLALHVFRLGKRRVSPRLLCDAPALLGGEGDVFAALCYELLQLYPAGAGEGAGGYDEVAGRSGWLKYGAADRRRAGAAAVEWLAELGVLNKLGLWDAEEPARSDYARTRATVTGELSAAKPEIFDLAPHLFDGTLFCQLGEAVLDGARRGALRGWSRRPGTAALVRANLDKVVTAFKGWYNVEKGAAMSTRCMGEGVQERVMAGDWVSVLGILEDAFRCADGMKPGRANAPPGQELPYYGKYVGVYGSGWREKVKREERRLQEEEKKEEGRLDLFCNEERGGGGGGVGGVEPALPEFGSRVDLEPMSDRAFVQEYVDSEIVPTDETRSGGHPFVRNVVSRDAMHVRVDGNDIGPVVVEEDEEEEEEEEEEKAEGGGAIREGEEADKHFEEAQRVNGEDAVNMSIEQALGLEGEVAQEEVAVKETVVPIPESPFPIPSRHQVVELRKWLRTKLNVKLKDAKALLAPPYVSEEFKNGLLLVRIAHTLMPGRNEEIRGVNYNPKTRAACSANCRKAAAQLLECYRPAKAAGVVGPLLRNCHERIAEGDARAVVALLITIKELQ</sequence>
<organism evidence="2 3">
    <name type="scientific">Tetraparma gracilis</name>
    <dbReference type="NCBI Taxonomy" id="2962635"/>
    <lineage>
        <taxon>Eukaryota</taxon>
        <taxon>Sar</taxon>
        <taxon>Stramenopiles</taxon>
        <taxon>Ochrophyta</taxon>
        <taxon>Bolidophyceae</taxon>
        <taxon>Parmales</taxon>
        <taxon>Triparmaceae</taxon>
        <taxon>Tetraparma</taxon>
    </lineage>
</organism>
<accession>A0ABQ6MJS1</accession>
<evidence type="ECO:0008006" key="4">
    <source>
        <dbReference type="Google" id="ProtNLM"/>
    </source>
</evidence>
<evidence type="ECO:0000313" key="2">
    <source>
        <dbReference type="EMBL" id="GMI27200.1"/>
    </source>
</evidence>
<dbReference type="Proteomes" id="UP001165060">
    <property type="component" value="Unassembled WGS sequence"/>
</dbReference>
<feature type="region of interest" description="Disordered" evidence="1">
    <location>
        <begin position="409"/>
        <end position="431"/>
    </location>
</feature>
<gene>
    <name evidence="2" type="ORF">TeGR_g12744</name>
</gene>
<reference evidence="2 3" key="1">
    <citation type="journal article" date="2023" name="Commun. Biol.">
        <title>Genome analysis of Parmales, the sister group of diatoms, reveals the evolutionary specialization of diatoms from phago-mixotrophs to photoautotrophs.</title>
        <authorList>
            <person name="Ban H."/>
            <person name="Sato S."/>
            <person name="Yoshikawa S."/>
            <person name="Yamada K."/>
            <person name="Nakamura Y."/>
            <person name="Ichinomiya M."/>
            <person name="Sato N."/>
            <person name="Blanc-Mathieu R."/>
            <person name="Endo H."/>
            <person name="Kuwata A."/>
            <person name="Ogata H."/>
        </authorList>
    </citation>
    <scope>NUCLEOTIDE SEQUENCE [LARGE SCALE GENOMIC DNA]</scope>
</reference>
<dbReference type="InterPro" id="IPR036872">
    <property type="entry name" value="CH_dom_sf"/>
</dbReference>